<keyword evidence="3" id="KW-1185">Reference proteome</keyword>
<dbReference type="Pfam" id="PF20130">
    <property type="entry name" value="DUF6520"/>
    <property type="match status" value="1"/>
</dbReference>
<keyword evidence="1" id="KW-0732">Signal</keyword>
<protein>
    <submittedName>
        <fullName evidence="2">DUF6520 family protein</fullName>
    </submittedName>
</protein>
<feature type="signal peptide" evidence="1">
    <location>
        <begin position="1"/>
        <end position="24"/>
    </location>
</feature>
<sequence>MKKSSKNWLLPLVAIALAIGGAFATNLNTNDNMLSTGYATVHMPCDTPVDCSTVPGLACKAPSGQIAYGKINPNDGFCPVILYRK</sequence>
<dbReference type="Proteomes" id="UP001139461">
    <property type="component" value="Unassembled WGS sequence"/>
</dbReference>
<reference evidence="2" key="1">
    <citation type="submission" date="2021-09" db="EMBL/GenBank/DDBJ databases">
        <title>Genome of Aequorivita sp. strain F47161.</title>
        <authorList>
            <person name="Wang Y."/>
        </authorList>
    </citation>
    <scope>NUCLEOTIDE SEQUENCE</scope>
    <source>
        <strain evidence="2">F47161</strain>
    </source>
</reference>
<evidence type="ECO:0000313" key="2">
    <source>
        <dbReference type="EMBL" id="MCG2419748.1"/>
    </source>
</evidence>
<proteinExistence type="predicted"/>
<name>A0A9X1U3N6_9FLAO</name>
<dbReference type="EMBL" id="JAIRBA010000025">
    <property type="protein sequence ID" value="MCG2419748.1"/>
    <property type="molecule type" value="Genomic_DNA"/>
</dbReference>
<accession>A0A9X1U3N6</accession>
<comment type="caution">
    <text evidence="2">The sequence shown here is derived from an EMBL/GenBank/DDBJ whole genome shotgun (WGS) entry which is preliminary data.</text>
</comment>
<gene>
    <name evidence="2" type="ORF">K8089_12005</name>
</gene>
<organism evidence="2 3">
    <name type="scientific">Aequorivita vitellina</name>
    <dbReference type="NCBI Taxonomy" id="2874475"/>
    <lineage>
        <taxon>Bacteria</taxon>
        <taxon>Pseudomonadati</taxon>
        <taxon>Bacteroidota</taxon>
        <taxon>Flavobacteriia</taxon>
        <taxon>Flavobacteriales</taxon>
        <taxon>Flavobacteriaceae</taxon>
        <taxon>Aequorivita</taxon>
    </lineage>
</organism>
<dbReference type="AlphaFoldDB" id="A0A9X1U3N6"/>
<evidence type="ECO:0000256" key="1">
    <source>
        <dbReference type="SAM" id="SignalP"/>
    </source>
</evidence>
<evidence type="ECO:0000313" key="3">
    <source>
        <dbReference type="Proteomes" id="UP001139461"/>
    </source>
</evidence>
<dbReference type="RefSeq" id="WP_237603533.1">
    <property type="nucleotide sequence ID" value="NZ_JAIRBA010000025.1"/>
</dbReference>
<feature type="chain" id="PRO_5040733516" evidence="1">
    <location>
        <begin position="25"/>
        <end position="85"/>
    </location>
</feature>
<dbReference type="InterPro" id="IPR045391">
    <property type="entry name" value="DUF6520"/>
</dbReference>